<comment type="similarity">
    <text evidence="2 4">Belongs to the cytochrome P450 family.</text>
</comment>
<dbReference type="Gene3D" id="1.10.630.10">
    <property type="entry name" value="Cytochrome P450"/>
    <property type="match status" value="1"/>
</dbReference>
<sequence length="442" mass="48272">MARRETLGRPPGPRGHWLTGNTRAYEADRIGFLRRCHREYGDVFSYDEQTVFVIDPDLAHDVLARTGHGFVTELAPFDMRRDLDEAAAQATAWMSARRAAWPGLNRSAAAASDDRTVEILDSVLADTAGRETDVLTTMRAFTARAIADYCFGADSAGVPVLLDEIIHATQPFTESSYEFPAWLPIPRHRHFFQAARRLTDVLTGIVRQRRASRATAAPDDLLGSLLDAEPAMPDDTVASTLHSILMGGHGVPAAALTSVVWQLARRPRVAGDLRDEADRPTGDDALSTTAPSAAAPSAAARLPLAEAVVRETLRLYPPAWLMTRTAGTATALGDWSLDPGDDVLLNAYLIHRDPRWWRRPDEFDPDRWLTGRPAPGAACLPFGAGPRVCLGSTLAVRQLTLATSRLAQRFTVESPNAFSVVPEFMGRLAPAGLRARFAPVRR</sequence>
<feature type="binding site" description="axial binding residue" evidence="3">
    <location>
        <position position="389"/>
    </location>
    <ligand>
        <name>heme</name>
        <dbReference type="ChEBI" id="CHEBI:30413"/>
    </ligand>
    <ligandPart>
        <name>Fe</name>
        <dbReference type="ChEBI" id="CHEBI:18248"/>
    </ligandPart>
</feature>
<dbReference type="RefSeq" id="WP_189263668.1">
    <property type="nucleotide sequence ID" value="NZ_BMML01000007.1"/>
</dbReference>
<dbReference type="Pfam" id="PF00067">
    <property type="entry name" value="p450"/>
    <property type="match status" value="1"/>
</dbReference>
<organism evidence="6 7">
    <name type="scientific">Streptomyces fuscichromogenes</name>
    <dbReference type="NCBI Taxonomy" id="1324013"/>
    <lineage>
        <taxon>Bacteria</taxon>
        <taxon>Bacillati</taxon>
        <taxon>Actinomycetota</taxon>
        <taxon>Actinomycetes</taxon>
        <taxon>Kitasatosporales</taxon>
        <taxon>Streptomycetaceae</taxon>
        <taxon>Streptomyces</taxon>
    </lineage>
</organism>
<evidence type="ECO:0000313" key="7">
    <source>
        <dbReference type="Proteomes" id="UP000653411"/>
    </source>
</evidence>
<feature type="region of interest" description="Disordered" evidence="5">
    <location>
        <begin position="271"/>
        <end position="293"/>
    </location>
</feature>
<gene>
    <name evidence="6" type="ORF">GCM10011578_035280</name>
</gene>
<keyword evidence="3 4" id="KW-0479">Metal-binding</keyword>
<evidence type="ECO:0000256" key="3">
    <source>
        <dbReference type="PIRSR" id="PIRSR602401-1"/>
    </source>
</evidence>
<dbReference type="PANTHER" id="PTHR24305:SF166">
    <property type="entry name" value="CYTOCHROME P450 12A4, MITOCHONDRIAL-RELATED"/>
    <property type="match status" value="1"/>
</dbReference>
<dbReference type="InterPro" id="IPR002401">
    <property type="entry name" value="Cyt_P450_E_grp-I"/>
</dbReference>
<keyword evidence="4" id="KW-0503">Monooxygenase</keyword>
<evidence type="ECO:0000256" key="2">
    <source>
        <dbReference type="ARBA" id="ARBA00010617"/>
    </source>
</evidence>
<evidence type="ECO:0000256" key="5">
    <source>
        <dbReference type="SAM" id="MobiDB-lite"/>
    </source>
</evidence>
<keyword evidence="7" id="KW-1185">Reference proteome</keyword>
<keyword evidence="3 4" id="KW-0349">Heme</keyword>
<dbReference type="PANTHER" id="PTHR24305">
    <property type="entry name" value="CYTOCHROME P450"/>
    <property type="match status" value="1"/>
</dbReference>
<evidence type="ECO:0000313" key="6">
    <source>
        <dbReference type="EMBL" id="GGN09793.1"/>
    </source>
</evidence>
<dbReference type="Proteomes" id="UP000653411">
    <property type="component" value="Unassembled WGS sequence"/>
</dbReference>
<comment type="caution">
    <text evidence="6">The sequence shown here is derived from an EMBL/GenBank/DDBJ whole genome shotgun (WGS) entry which is preliminary data.</text>
</comment>
<dbReference type="InterPro" id="IPR017972">
    <property type="entry name" value="Cyt_P450_CS"/>
</dbReference>
<comment type="cofactor">
    <cofactor evidence="1 3">
        <name>heme</name>
        <dbReference type="ChEBI" id="CHEBI:30413"/>
    </cofactor>
</comment>
<dbReference type="PRINTS" id="PR00385">
    <property type="entry name" value="P450"/>
</dbReference>
<dbReference type="GO" id="GO:0004497">
    <property type="term" value="F:monooxygenase activity"/>
    <property type="evidence" value="ECO:0007669"/>
    <property type="project" value="UniProtKB-KW"/>
</dbReference>
<dbReference type="PRINTS" id="PR00463">
    <property type="entry name" value="EP450I"/>
</dbReference>
<dbReference type="GO" id="GO:0005506">
    <property type="term" value="F:iron ion binding"/>
    <property type="evidence" value="ECO:0007669"/>
    <property type="project" value="InterPro"/>
</dbReference>
<reference evidence="6" key="2">
    <citation type="submission" date="2020-09" db="EMBL/GenBank/DDBJ databases">
        <authorList>
            <person name="Sun Q."/>
            <person name="Zhou Y."/>
        </authorList>
    </citation>
    <scope>NUCLEOTIDE SEQUENCE</scope>
    <source>
        <strain evidence="6">CGMCC 4.7110</strain>
    </source>
</reference>
<dbReference type="GO" id="GO:0016705">
    <property type="term" value="F:oxidoreductase activity, acting on paired donors, with incorporation or reduction of molecular oxygen"/>
    <property type="evidence" value="ECO:0007669"/>
    <property type="project" value="InterPro"/>
</dbReference>
<feature type="compositionally biased region" description="Basic and acidic residues" evidence="5">
    <location>
        <begin position="271"/>
        <end position="282"/>
    </location>
</feature>
<dbReference type="GO" id="GO:0020037">
    <property type="term" value="F:heme binding"/>
    <property type="evidence" value="ECO:0007669"/>
    <property type="project" value="InterPro"/>
</dbReference>
<dbReference type="InterPro" id="IPR001128">
    <property type="entry name" value="Cyt_P450"/>
</dbReference>
<evidence type="ECO:0000256" key="1">
    <source>
        <dbReference type="ARBA" id="ARBA00001971"/>
    </source>
</evidence>
<dbReference type="AlphaFoldDB" id="A0A917XCL2"/>
<dbReference type="EMBL" id="BMML01000007">
    <property type="protein sequence ID" value="GGN09793.1"/>
    <property type="molecule type" value="Genomic_DNA"/>
</dbReference>
<proteinExistence type="inferred from homology"/>
<protein>
    <submittedName>
        <fullName evidence="6">Cytochrome P450</fullName>
    </submittedName>
</protein>
<dbReference type="InterPro" id="IPR036396">
    <property type="entry name" value="Cyt_P450_sf"/>
</dbReference>
<name>A0A917XCL2_9ACTN</name>
<reference evidence="6" key="1">
    <citation type="journal article" date="2014" name="Int. J. Syst. Evol. Microbiol.">
        <title>Complete genome sequence of Corynebacterium casei LMG S-19264T (=DSM 44701T), isolated from a smear-ripened cheese.</title>
        <authorList>
            <consortium name="US DOE Joint Genome Institute (JGI-PGF)"/>
            <person name="Walter F."/>
            <person name="Albersmeier A."/>
            <person name="Kalinowski J."/>
            <person name="Ruckert C."/>
        </authorList>
    </citation>
    <scope>NUCLEOTIDE SEQUENCE</scope>
    <source>
        <strain evidence="6">CGMCC 4.7110</strain>
    </source>
</reference>
<keyword evidence="3 4" id="KW-0408">Iron</keyword>
<keyword evidence="4" id="KW-0560">Oxidoreductase</keyword>
<accession>A0A917XCL2</accession>
<evidence type="ECO:0000256" key="4">
    <source>
        <dbReference type="RuleBase" id="RU000461"/>
    </source>
</evidence>
<dbReference type="InterPro" id="IPR050121">
    <property type="entry name" value="Cytochrome_P450_monoxygenase"/>
</dbReference>
<dbReference type="PROSITE" id="PS00086">
    <property type="entry name" value="CYTOCHROME_P450"/>
    <property type="match status" value="1"/>
</dbReference>
<dbReference type="SUPFAM" id="SSF48264">
    <property type="entry name" value="Cytochrome P450"/>
    <property type="match status" value="1"/>
</dbReference>